<dbReference type="PANTHER" id="PTHR32120">
    <property type="entry name" value="SMALL RIBOSOMAL SUBUNIT BIOGENESIS GTPASE RSGA"/>
    <property type="match status" value="1"/>
</dbReference>
<dbReference type="InterPro" id="IPR027417">
    <property type="entry name" value="P-loop_NTPase"/>
</dbReference>
<keyword evidence="8 10" id="KW-0694">RNA-binding</keyword>
<evidence type="ECO:0000313" key="14">
    <source>
        <dbReference type="Proteomes" id="UP000830167"/>
    </source>
</evidence>
<keyword evidence="7 10" id="KW-0862">Zinc</keyword>
<dbReference type="PANTHER" id="PTHR32120:SF11">
    <property type="entry name" value="SMALL RIBOSOMAL SUBUNIT BIOGENESIS GTPASE RSGA 1, MITOCHONDRIAL-RELATED"/>
    <property type="match status" value="1"/>
</dbReference>
<feature type="binding site" evidence="10">
    <location>
        <position position="250"/>
    </location>
    <ligand>
        <name>Zn(2+)</name>
        <dbReference type="ChEBI" id="CHEBI:29105"/>
    </ligand>
</feature>
<keyword evidence="5 10" id="KW-0547">Nucleotide-binding</keyword>
<dbReference type="PROSITE" id="PS50936">
    <property type="entry name" value="ENGC_GTPASE"/>
    <property type="match status" value="1"/>
</dbReference>
<dbReference type="PROSITE" id="PS51721">
    <property type="entry name" value="G_CP"/>
    <property type="match status" value="1"/>
</dbReference>
<keyword evidence="6 10" id="KW-0378">Hydrolase</keyword>
<dbReference type="Proteomes" id="UP000830167">
    <property type="component" value="Chromosome"/>
</dbReference>
<keyword evidence="2 10" id="KW-0690">Ribosome biogenesis</keyword>
<dbReference type="EC" id="3.6.1.-" evidence="10"/>
<name>A0ABY4CMX2_9BACL</name>
<reference evidence="13" key="1">
    <citation type="submission" date="2021-12" db="EMBL/GenBank/DDBJ databases">
        <title>Alicyclobacillaceae gen. nov., sp. nov., isolated from chalcocite enrichment system.</title>
        <authorList>
            <person name="Jiang Z."/>
        </authorList>
    </citation>
    <scope>NUCLEOTIDE SEQUENCE</scope>
    <source>
        <strain evidence="13">MYW30-H2</strain>
    </source>
</reference>
<keyword evidence="1 10" id="KW-0963">Cytoplasm</keyword>
<dbReference type="CDD" id="cd04466">
    <property type="entry name" value="S1_YloQ_GTPase"/>
    <property type="match status" value="1"/>
</dbReference>
<dbReference type="SUPFAM" id="SSF50249">
    <property type="entry name" value="Nucleic acid-binding proteins"/>
    <property type="match status" value="1"/>
</dbReference>
<dbReference type="Pfam" id="PF03193">
    <property type="entry name" value="RsgA_GTPase"/>
    <property type="match status" value="1"/>
</dbReference>
<feature type="binding site" evidence="10">
    <location>
        <begin position="111"/>
        <end position="114"/>
    </location>
    <ligand>
        <name>GTP</name>
        <dbReference type="ChEBI" id="CHEBI:37565"/>
    </ligand>
</feature>
<feature type="binding site" evidence="10">
    <location>
        <begin position="163"/>
        <end position="171"/>
    </location>
    <ligand>
        <name>GTP</name>
        <dbReference type="ChEBI" id="CHEBI:37565"/>
    </ligand>
</feature>
<evidence type="ECO:0000256" key="10">
    <source>
        <dbReference type="HAMAP-Rule" id="MF_01820"/>
    </source>
</evidence>
<dbReference type="InterPro" id="IPR012340">
    <property type="entry name" value="NA-bd_OB-fold"/>
</dbReference>
<comment type="subunit">
    <text evidence="10">Monomer. Associates with 30S ribosomal subunit, binds 16S rRNA.</text>
</comment>
<feature type="binding site" evidence="10">
    <location>
        <position position="258"/>
    </location>
    <ligand>
        <name>Zn(2+)</name>
        <dbReference type="ChEBI" id="CHEBI:29105"/>
    </ligand>
</feature>
<dbReference type="Pfam" id="PF16745">
    <property type="entry name" value="RsgA_N"/>
    <property type="match status" value="1"/>
</dbReference>
<dbReference type="RefSeq" id="WP_347435889.1">
    <property type="nucleotide sequence ID" value="NZ_CP089291.1"/>
</dbReference>
<keyword evidence="9 10" id="KW-0342">GTP-binding</keyword>
<organism evidence="13 14">
    <name type="scientific">Fodinisporobacter ferrooxydans</name>
    <dbReference type="NCBI Taxonomy" id="2901836"/>
    <lineage>
        <taxon>Bacteria</taxon>
        <taxon>Bacillati</taxon>
        <taxon>Bacillota</taxon>
        <taxon>Bacilli</taxon>
        <taxon>Bacillales</taxon>
        <taxon>Alicyclobacillaceae</taxon>
        <taxon>Fodinisporobacter</taxon>
    </lineage>
</organism>
<evidence type="ECO:0000256" key="2">
    <source>
        <dbReference type="ARBA" id="ARBA00022517"/>
    </source>
</evidence>
<comment type="subcellular location">
    <subcellularLocation>
        <location evidence="10">Cytoplasm</location>
    </subcellularLocation>
</comment>
<comment type="function">
    <text evidence="10">One of several proteins that assist in the late maturation steps of the functional core of the 30S ribosomal subunit. Helps release RbfA from mature subunits. May play a role in the assembly of ribosomal proteins into the subunit. Circularly permuted GTPase that catalyzes slow GTP hydrolysis, GTPase activity is stimulated by the 30S ribosomal subunit.</text>
</comment>
<dbReference type="Gene3D" id="2.40.50.140">
    <property type="entry name" value="Nucleic acid-binding proteins"/>
    <property type="match status" value="1"/>
</dbReference>
<feature type="domain" description="CP-type G" evidence="12">
    <location>
        <begin position="62"/>
        <end position="221"/>
    </location>
</feature>
<dbReference type="InterPro" id="IPR031944">
    <property type="entry name" value="RsgA_N"/>
</dbReference>
<dbReference type="Gene3D" id="1.10.40.50">
    <property type="entry name" value="Probable gtpase engc, domain 3"/>
    <property type="match status" value="1"/>
</dbReference>
<sequence length="293" mass="32846">MAQGVIVKAVSGFYYVDDGERVIQCRARGIFKKEGITPLVGDQVKFSRVGSEGVVEEILPRTSALVRPPIANVALVCIFISLKEPDLNERLLDRMLVQAESQHVQPLICVTKVDLDADKQMLHHLQSIYEPVGYDVLVVSGKFLLGLNEFQAYIAGKTCVLTGPSGVGKSTFLHALLPEAGIKMGDVSQKIGRGKHTTRHVELFRLNPHTFVADTPGFSQLDVTNMEPEQLQFWFPEIRTLRESCEYRRCLHESEEGCAIRSALDHGNLSDIRYGNYLAFLKEVREAKNRRYS</sequence>
<dbReference type="Gene3D" id="3.40.50.300">
    <property type="entry name" value="P-loop containing nucleotide triphosphate hydrolases"/>
    <property type="match status" value="1"/>
</dbReference>
<proteinExistence type="inferred from homology"/>
<protein>
    <recommendedName>
        <fullName evidence="10">Small ribosomal subunit biogenesis GTPase RsgA</fullName>
        <ecNumber evidence="10">3.6.1.-</ecNumber>
    </recommendedName>
</protein>
<feature type="domain" description="EngC GTPase" evidence="11">
    <location>
        <begin position="71"/>
        <end position="219"/>
    </location>
</feature>
<dbReference type="InterPro" id="IPR004881">
    <property type="entry name" value="Ribosome_biogen_GTPase_RsgA"/>
</dbReference>
<keyword evidence="4 10" id="KW-0699">rRNA-binding</keyword>
<evidence type="ECO:0000256" key="5">
    <source>
        <dbReference type="ARBA" id="ARBA00022741"/>
    </source>
</evidence>
<comment type="similarity">
    <text evidence="10">Belongs to the TRAFAC class YlqF/YawG GTPase family. RsgA subfamily.</text>
</comment>
<keyword evidence="14" id="KW-1185">Reference proteome</keyword>
<evidence type="ECO:0000256" key="9">
    <source>
        <dbReference type="ARBA" id="ARBA00023134"/>
    </source>
</evidence>
<evidence type="ECO:0000259" key="11">
    <source>
        <dbReference type="PROSITE" id="PS50936"/>
    </source>
</evidence>
<feature type="binding site" evidence="10">
    <location>
        <position position="245"/>
    </location>
    <ligand>
        <name>Zn(2+)</name>
        <dbReference type="ChEBI" id="CHEBI:29105"/>
    </ligand>
</feature>
<dbReference type="InterPro" id="IPR010914">
    <property type="entry name" value="RsgA_GTPase_dom"/>
</dbReference>
<dbReference type="CDD" id="cd01854">
    <property type="entry name" value="YjeQ_EngC"/>
    <property type="match status" value="1"/>
</dbReference>
<gene>
    <name evidence="10 13" type="primary">rsgA</name>
    <name evidence="13" type="ORF">LSG31_14945</name>
</gene>
<evidence type="ECO:0000256" key="6">
    <source>
        <dbReference type="ARBA" id="ARBA00022801"/>
    </source>
</evidence>
<evidence type="ECO:0000256" key="1">
    <source>
        <dbReference type="ARBA" id="ARBA00022490"/>
    </source>
</evidence>
<dbReference type="NCBIfam" id="TIGR00157">
    <property type="entry name" value="ribosome small subunit-dependent GTPase A"/>
    <property type="match status" value="1"/>
</dbReference>
<dbReference type="HAMAP" id="MF_01820">
    <property type="entry name" value="GTPase_RsgA"/>
    <property type="match status" value="1"/>
</dbReference>
<dbReference type="InterPro" id="IPR030378">
    <property type="entry name" value="G_CP_dom"/>
</dbReference>
<feature type="binding site" evidence="10">
    <location>
        <position position="252"/>
    </location>
    <ligand>
        <name>Zn(2+)</name>
        <dbReference type="ChEBI" id="CHEBI:29105"/>
    </ligand>
</feature>
<keyword evidence="3 10" id="KW-0479">Metal-binding</keyword>
<evidence type="ECO:0000256" key="8">
    <source>
        <dbReference type="ARBA" id="ARBA00022884"/>
    </source>
</evidence>
<evidence type="ECO:0000313" key="13">
    <source>
        <dbReference type="EMBL" id="UOF89205.1"/>
    </source>
</evidence>
<dbReference type="SUPFAM" id="SSF52540">
    <property type="entry name" value="P-loop containing nucleoside triphosphate hydrolases"/>
    <property type="match status" value="1"/>
</dbReference>
<accession>A0ABY4CMX2</accession>
<evidence type="ECO:0000256" key="3">
    <source>
        <dbReference type="ARBA" id="ARBA00022723"/>
    </source>
</evidence>
<comment type="cofactor">
    <cofactor evidence="10">
        <name>Zn(2+)</name>
        <dbReference type="ChEBI" id="CHEBI:29105"/>
    </cofactor>
    <text evidence="10">Binds 1 zinc ion per subunit.</text>
</comment>
<evidence type="ECO:0000256" key="7">
    <source>
        <dbReference type="ARBA" id="ARBA00022833"/>
    </source>
</evidence>
<evidence type="ECO:0000259" key="12">
    <source>
        <dbReference type="PROSITE" id="PS51721"/>
    </source>
</evidence>
<dbReference type="EMBL" id="CP089291">
    <property type="protein sequence ID" value="UOF89205.1"/>
    <property type="molecule type" value="Genomic_DNA"/>
</dbReference>
<evidence type="ECO:0000256" key="4">
    <source>
        <dbReference type="ARBA" id="ARBA00022730"/>
    </source>
</evidence>